<dbReference type="EMBL" id="CAJNNV010025189">
    <property type="protein sequence ID" value="CAE8612971.1"/>
    <property type="molecule type" value="Genomic_DNA"/>
</dbReference>
<dbReference type="Proteomes" id="UP000626109">
    <property type="component" value="Unassembled WGS sequence"/>
</dbReference>
<sequence>HWPKHHWTPHFTAAARNETHKGKMAPRSSSPLAALALLALGAFVAVQGPAFLPSAGAPAATQEFDTLRLGAALAAAPAALSSPFMASAATSMPMPVLGIGMLSIIVVIVLVISGLVIARGLLDDEVGGEL</sequence>
<keyword evidence="1" id="KW-0472">Membrane</keyword>
<keyword evidence="5" id="KW-1185">Reference proteome</keyword>
<evidence type="ECO:0000313" key="3">
    <source>
        <dbReference type="EMBL" id="CAE8688667.1"/>
    </source>
</evidence>
<reference evidence="3" key="1">
    <citation type="submission" date="2021-02" db="EMBL/GenBank/DDBJ databases">
        <authorList>
            <person name="Dougan E. K."/>
            <person name="Rhodes N."/>
            <person name="Thang M."/>
            <person name="Chan C."/>
        </authorList>
    </citation>
    <scope>NUCLEOTIDE SEQUENCE</scope>
</reference>
<proteinExistence type="predicted"/>
<name>A0A813JZ93_POLGL</name>
<evidence type="ECO:0000313" key="5">
    <source>
        <dbReference type="Proteomes" id="UP000654075"/>
    </source>
</evidence>
<gene>
    <name evidence="2" type="ORF">PGLA1383_LOCUS30756</name>
    <name evidence="3" type="ORF">PGLA2088_LOCUS26045</name>
</gene>
<evidence type="ECO:0000256" key="1">
    <source>
        <dbReference type="SAM" id="Phobius"/>
    </source>
</evidence>
<feature type="transmembrane region" description="Helical" evidence="1">
    <location>
        <begin position="96"/>
        <end position="122"/>
    </location>
</feature>
<keyword evidence="1" id="KW-0812">Transmembrane</keyword>
<organism evidence="3 4">
    <name type="scientific">Polarella glacialis</name>
    <name type="common">Dinoflagellate</name>
    <dbReference type="NCBI Taxonomy" id="89957"/>
    <lineage>
        <taxon>Eukaryota</taxon>
        <taxon>Sar</taxon>
        <taxon>Alveolata</taxon>
        <taxon>Dinophyceae</taxon>
        <taxon>Suessiales</taxon>
        <taxon>Suessiaceae</taxon>
        <taxon>Polarella</taxon>
    </lineage>
</organism>
<protein>
    <submittedName>
        <fullName evidence="3">Uncharacterized protein</fullName>
    </submittedName>
</protein>
<evidence type="ECO:0000313" key="4">
    <source>
        <dbReference type="Proteomes" id="UP000626109"/>
    </source>
</evidence>
<comment type="caution">
    <text evidence="3">The sequence shown here is derived from an EMBL/GenBank/DDBJ whole genome shotgun (WGS) entry which is preliminary data.</text>
</comment>
<feature type="non-terminal residue" evidence="3">
    <location>
        <position position="130"/>
    </location>
</feature>
<dbReference type="Proteomes" id="UP000654075">
    <property type="component" value="Unassembled WGS sequence"/>
</dbReference>
<accession>A0A813JZ93</accession>
<feature type="transmembrane region" description="Helical" evidence="1">
    <location>
        <begin position="71"/>
        <end position="89"/>
    </location>
</feature>
<evidence type="ECO:0000313" key="2">
    <source>
        <dbReference type="EMBL" id="CAE8612971.1"/>
    </source>
</evidence>
<keyword evidence="1" id="KW-1133">Transmembrane helix</keyword>
<dbReference type="EMBL" id="CAJNNW010026935">
    <property type="protein sequence ID" value="CAE8688667.1"/>
    <property type="molecule type" value="Genomic_DNA"/>
</dbReference>
<dbReference type="AlphaFoldDB" id="A0A813JZ93"/>